<gene>
    <name evidence="2" type="ORF">PSACC_02917</name>
</gene>
<dbReference type="PANTHER" id="PTHR34826:SF2">
    <property type="entry name" value="UPF0590 PROTEIN C409.17C"/>
    <property type="match status" value="1"/>
</dbReference>
<reference evidence="2 3" key="1">
    <citation type="submission" date="2016-10" db="EMBL/GenBank/DDBJ databases">
        <title>The genome of Paramicrosporidium saccamoebae is the missing link in understanding Cryptomycota and Microsporidia evolution.</title>
        <authorList>
            <person name="Quandt C.A."/>
            <person name="Beaudet D."/>
            <person name="Corsaro D."/>
            <person name="Michel R."/>
            <person name="Corradi N."/>
            <person name="James T."/>
        </authorList>
    </citation>
    <scope>NUCLEOTIDE SEQUENCE [LARGE SCALE GENOMIC DNA]</scope>
    <source>
        <strain evidence="2 3">KSL3</strain>
    </source>
</reference>
<protein>
    <recommendedName>
        <fullName evidence="1">Domain of unknown function at the cortex 1 domain-containing protein</fullName>
    </recommendedName>
</protein>
<feature type="domain" description="Domain of unknown function at the cortex 1" evidence="1">
    <location>
        <begin position="18"/>
        <end position="336"/>
    </location>
</feature>
<dbReference type="InterPro" id="IPR013897">
    <property type="entry name" value="Duc1"/>
</dbReference>
<name>A0A2H9THR6_9FUNG</name>
<accession>A0A2H9THR6</accession>
<dbReference type="AlphaFoldDB" id="A0A2H9THR6"/>
<evidence type="ECO:0000313" key="3">
    <source>
        <dbReference type="Proteomes" id="UP000240830"/>
    </source>
</evidence>
<proteinExistence type="predicted"/>
<evidence type="ECO:0000313" key="2">
    <source>
        <dbReference type="EMBL" id="PJF17298.1"/>
    </source>
</evidence>
<comment type="caution">
    <text evidence="2">The sequence shown here is derived from an EMBL/GenBank/DDBJ whole genome shotgun (WGS) entry which is preliminary data.</text>
</comment>
<dbReference type="EMBL" id="MTSL01000179">
    <property type="protein sequence ID" value="PJF17298.1"/>
    <property type="molecule type" value="Genomic_DNA"/>
</dbReference>
<dbReference type="Pfam" id="PF08588">
    <property type="entry name" value="Duc1"/>
    <property type="match status" value="1"/>
</dbReference>
<dbReference type="OrthoDB" id="2119945at2759"/>
<dbReference type="Proteomes" id="UP000240830">
    <property type="component" value="Unassembled WGS sequence"/>
</dbReference>
<dbReference type="STRING" id="1246581.A0A2H9THR6"/>
<keyword evidence="3" id="KW-1185">Reference proteome</keyword>
<sequence length="338" mass="38627">MEDSEKPKLYVRVEPMAQPTECSNPKLSSLAMVNDDLSPVLINNEHFTGHLVFRVRDFHGWTPLDEKKKPKAPLKDCPHYFSGHRRTFSLQLSGRFRKQWTGDDVMFGTFFKKKMELPRGSGLALAFAQRIDPSMEYDLYSDHPYICSPILCAMNTVHIQPLLARISPRPSTMKSPDLRTSMRRSLYETALLSQEDASRGIKEPLTLPEWSYGGKHEILEENLLSAWPSWTLGSTYRSTGSDQDVSGALLKAVSKNKTGAAHRRQWFLDEKHRKKFIFHPDTVYSFDFASPYVDMNELTLKMGISINAGRYLGGQPVRYECRSRDGKTLFWAVELGLL</sequence>
<organism evidence="2 3">
    <name type="scientific">Paramicrosporidium saccamoebae</name>
    <dbReference type="NCBI Taxonomy" id="1246581"/>
    <lineage>
        <taxon>Eukaryota</taxon>
        <taxon>Fungi</taxon>
        <taxon>Fungi incertae sedis</taxon>
        <taxon>Cryptomycota</taxon>
        <taxon>Cryptomycota incertae sedis</taxon>
        <taxon>Paramicrosporidium</taxon>
    </lineage>
</organism>
<dbReference type="PANTHER" id="PTHR34826">
    <property type="entry name" value="UPF0590 PROTEIN C409.17C"/>
    <property type="match status" value="1"/>
</dbReference>
<evidence type="ECO:0000259" key="1">
    <source>
        <dbReference type="Pfam" id="PF08588"/>
    </source>
</evidence>